<feature type="domain" description="Zinc-ribbon" evidence="3">
    <location>
        <begin position="148"/>
        <end position="169"/>
    </location>
</feature>
<dbReference type="Pfam" id="PF13240">
    <property type="entry name" value="Zn_Ribbon_1"/>
    <property type="match status" value="1"/>
</dbReference>
<evidence type="ECO:0000256" key="1">
    <source>
        <dbReference type="SAM" id="Coils"/>
    </source>
</evidence>
<dbReference type="EMBL" id="BKZW01000001">
    <property type="protein sequence ID" value="GER89395.1"/>
    <property type="molecule type" value="Genomic_DNA"/>
</dbReference>
<feature type="coiled-coil region" evidence="1">
    <location>
        <begin position="29"/>
        <end position="56"/>
    </location>
</feature>
<reference evidence="4 5" key="1">
    <citation type="submission" date="2019-10" db="EMBL/GenBank/DDBJ databases">
        <title>Dictyobacter vulcani sp. nov., within the class Ktedonobacteria, isolated from soil of volcanic Mt. Zao.</title>
        <authorList>
            <person name="Zheng Y."/>
            <person name="Wang C.M."/>
            <person name="Sakai Y."/>
            <person name="Abe K."/>
            <person name="Yokota A."/>
            <person name="Yabe S."/>
        </authorList>
    </citation>
    <scope>NUCLEOTIDE SEQUENCE [LARGE SCALE GENOMIC DNA]</scope>
    <source>
        <strain evidence="4 5">W12</strain>
    </source>
</reference>
<evidence type="ECO:0000313" key="5">
    <source>
        <dbReference type="Proteomes" id="UP000326912"/>
    </source>
</evidence>
<proteinExistence type="predicted"/>
<dbReference type="Proteomes" id="UP000326912">
    <property type="component" value="Unassembled WGS sequence"/>
</dbReference>
<gene>
    <name evidence="4" type="ORF">KDW_35570</name>
</gene>
<feature type="compositionally biased region" description="Low complexity" evidence="2">
    <location>
        <begin position="116"/>
        <end position="131"/>
    </location>
</feature>
<feature type="region of interest" description="Disordered" evidence="2">
    <location>
        <begin position="89"/>
        <end position="150"/>
    </location>
</feature>
<dbReference type="AlphaFoldDB" id="A0A5J4KNE8"/>
<protein>
    <submittedName>
        <fullName evidence="4">Zinc ribbon domain-containing protein</fullName>
    </submittedName>
</protein>
<sequence>MSDFLSSAKNFVNSAVSRTGWEAQKQMRVRSKQTEIDKLLEQRQQLMDELGQVAMNLYQQGSLSDSQLSRLCASIFELDHDMRTRETQLQEVKNEAYPVDQLGPEPTMNYAPPPSSSNASTSGNPANTNASYVAPTPNAAPDAQTQRCPQCGNPLRPNALYCRSCGAKLR</sequence>
<dbReference type="InterPro" id="IPR026870">
    <property type="entry name" value="Zinc_ribbon_dom"/>
</dbReference>
<keyword evidence="1" id="KW-0175">Coiled coil</keyword>
<accession>A0A5J4KNE8</accession>
<comment type="caution">
    <text evidence="4">The sequence shown here is derived from an EMBL/GenBank/DDBJ whole genome shotgun (WGS) entry which is preliminary data.</text>
</comment>
<organism evidence="4 5">
    <name type="scientific">Dictyobacter vulcani</name>
    <dbReference type="NCBI Taxonomy" id="2607529"/>
    <lineage>
        <taxon>Bacteria</taxon>
        <taxon>Bacillati</taxon>
        <taxon>Chloroflexota</taxon>
        <taxon>Ktedonobacteria</taxon>
        <taxon>Ktedonobacterales</taxon>
        <taxon>Dictyobacteraceae</taxon>
        <taxon>Dictyobacter</taxon>
    </lineage>
</organism>
<keyword evidence="5" id="KW-1185">Reference proteome</keyword>
<name>A0A5J4KNE8_9CHLR</name>
<evidence type="ECO:0000259" key="3">
    <source>
        <dbReference type="Pfam" id="PF13240"/>
    </source>
</evidence>
<evidence type="ECO:0000313" key="4">
    <source>
        <dbReference type="EMBL" id="GER89395.1"/>
    </source>
</evidence>
<evidence type="ECO:0000256" key="2">
    <source>
        <dbReference type="SAM" id="MobiDB-lite"/>
    </source>
</evidence>
<dbReference type="RefSeq" id="WP_162005326.1">
    <property type="nucleotide sequence ID" value="NZ_BKZW01000001.1"/>
</dbReference>